<dbReference type="GO" id="GO:0016020">
    <property type="term" value="C:membrane"/>
    <property type="evidence" value="ECO:0007669"/>
    <property type="project" value="InterPro"/>
</dbReference>
<dbReference type="GO" id="GO:0046983">
    <property type="term" value="F:protein dimerization activity"/>
    <property type="evidence" value="ECO:0007669"/>
    <property type="project" value="InterPro"/>
</dbReference>
<evidence type="ECO:0000313" key="11">
    <source>
        <dbReference type="EMBL" id="SHK76205.1"/>
    </source>
</evidence>
<keyword evidence="8" id="KW-0902">Two-component regulatory system</keyword>
<dbReference type="Proteomes" id="UP000184363">
    <property type="component" value="Unassembled WGS sequence"/>
</dbReference>
<evidence type="ECO:0000256" key="7">
    <source>
        <dbReference type="ARBA" id="ARBA00022840"/>
    </source>
</evidence>
<dbReference type="AlphaFoldDB" id="A0A1M6V4A8"/>
<dbReference type="STRING" id="1848.SAMN05443637_111185"/>
<comment type="catalytic activity">
    <reaction evidence="1">
        <text>ATP + protein L-histidine = ADP + protein N-phospho-L-histidine.</text>
        <dbReference type="EC" id="2.7.13.3"/>
    </reaction>
</comment>
<keyword evidence="6 11" id="KW-0418">Kinase</keyword>
<dbReference type="EC" id="2.7.13.3" evidence="2"/>
<keyword evidence="4" id="KW-0808">Transferase</keyword>
<evidence type="ECO:0000256" key="5">
    <source>
        <dbReference type="ARBA" id="ARBA00022741"/>
    </source>
</evidence>
<evidence type="ECO:0000256" key="8">
    <source>
        <dbReference type="ARBA" id="ARBA00023012"/>
    </source>
</evidence>
<keyword evidence="3" id="KW-0597">Phosphoprotein</keyword>
<dbReference type="InterPro" id="IPR011712">
    <property type="entry name" value="Sig_transdc_His_kin_sub3_dim/P"/>
</dbReference>
<accession>A0A1M6V4A8</accession>
<reference evidence="11 12" key="1">
    <citation type="submission" date="2016-11" db="EMBL/GenBank/DDBJ databases">
        <authorList>
            <person name="Jaros S."/>
            <person name="Januszkiewicz K."/>
            <person name="Wedrychowicz H."/>
        </authorList>
    </citation>
    <scope>NUCLEOTIDE SEQUENCE [LARGE SCALE GENOMIC DNA]</scope>
    <source>
        <strain evidence="11 12">DSM 43832</strain>
    </source>
</reference>
<evidence type="ECO:0000256" key="9">
    <source>
        <dbReference type="SAM" id="MobiDB-lite"/>
    </source>
</evidence>
<evidence type="ECO:0000313" key="12">
    <source>
        <dbReference type="Proteomes" id="UP000184363"/>
    </source>
</evidence>
<feature type="domain" description="Signal transduction histidine kinase subgroup 3 dimerisation and phosphoacceptor" evidence="10">
    <location>
        <begin position="27"/>
        <end position="80"/>
    </location>
</feature>
<evidence type="ECO:0000256" key="2">
    <source>
        <dbReference type="ARBA" id="ARBA00012438"/>
    </source>
</evidence>
<dbReference type="PANTHER" id="PTHR24421">
    <property type="entry name" value="NITRATE/NITRITE SENSOR PROTEIN NARX-RELATED"/>
    <property type="match status" value="1"/>
</dbReference>
<dbReference type="Gene3D" id="1.20.5.1930">
    <property type="match status" value="1"/>
</dbReference>
<organism evidence="11 12">
    <name type="scientific">Pseudonocardia thermophila</name>
    <dbReference type="NCBI Taxonomy" id="1848"/>
    <lineage>
        <taxon>Bacteria</taxon>
        <taxon>Bacillati</taxon>
        <taxon>Actinomycetota</taxon>
        <taxon>Actinomycetes</taxon>
        <taxon>Pseudonocardiales</taxon>
        <taxon>Pseudonocardiaceae</taxon>
        <taxon>Pseudonocardia</taxon>
    </lineage>
</organism>
<dbReference type="GO" id="GO:0005524">
    <property type="term" value="F:ATP binding"/>
    <property type="evidence" value="ECO:0007669"/>
    <property type="project" value="UniProtKB-KW"/>
</dbReference>
<evidence type="ECO:0000256" key="3">
    <source>
        <dbReference type="ARBA" id="ARBA00022553"/>
    </source>
</evidence>
<gene>
    <name evidence="11" type="ORF">SAMN05443637_111185</name>
</gene>
<name>A0A1M6V4A8_PSETH</name>
<evidence type="ECO:0000256" key="1">
    <source>
        <dbReference type="ARBA" id="ARBA00000085"/>
    </source>
</evidence>
<evidence type="ECO:0000259" key="10">
    <source>
        <dbReference type="Pfam" id="PF07730"/>
    </source>
</evidence>
<dbReference type="InterPro" id="IPR050482">
    <property type="entry name" value="Sensor_HK_TwoCompSys"/>
</dbReference>
<keyword evidence="5" id="KW-0547">Nucleotide-binding</keyword>
<protein>
    <recommendedName>
        <fullName evidence="2">histidine kinase</fullName>
        <ecNumber evidence="2">2.7.13.3</ecNumber>
    </recommendedName>
</protein>
<evidence type="ECO:0000256" key="6">
    <source>
        <dbReference type="ARBA" id="ARBA00022777"/>
    </source>
</evidence>
<dbReference type="PANTHER" id="PTHR24421:SF10">
    <property type="entry name" value="NITRATE_NITRITE SENSOR PROTEIN NARQ"/>
    <property type="match status" value="1"/>
</dbReference>
<sequence length="182" mass="18966">MPHGVGERLLQHPVDRPVDREAARSQERARIAQEIHDSVGHHASLIAVSAAALSASTTDPASKESAEKIHELAKCTLSELCSALGLIDVAAGRPGSDAESTALVAGARVAGVCVDVEQDGEPLELRPAVAARTSSRARRRSARLAVSCSRVVMSRTSSTGAAAISVVRVAVRTQRCQGSDSE</sequence>
<dbReference type="Pfam" id="PF07730">
    <property type="entry name" value="HisKA_3"/>
    <property type="match status" value="1"/>
</dbReference>
<dbReference type="EMBL" id="FRAP01000011">
    <property type="protein sequence ID" value="SHK76205.1"/>
    <property type="molecule type" value="Genomic_DNA"/>
</dbReference>
<evidence type="ECO:0000256" key="4">
    <source>
        <dbReference type="ARBA" id="ARBA00022679"/>
    </source>
</evidence>
<dbReference type="GO" id="GO:0000155">
    <property type="term" value="F:phosphorelay sensor kinase activity"/>
    <property type="evidence" value="ECO:0007669"/>
    <property type="project" value="InterPro"/>
</dbReference>
<keyword evidence="7" id="KW-0067">ATP-binding</keyword>
<keyword evidence="12" id="KW-1185">Reference proteome</keyword>
<proteinExistence type="predicted"/>
<feature type="region of interest" description="Disordered" evidence="9">
    <location>
        <begin position="1"/>
        <end position="24"/>
    </location>
</feature>